<evidence type="ECO:0000313" key="5">
    <source>
        <dbReference type="Ensembl" id="ENSSFOP00015005718.2"/>
    </source>
</evidence>
<evidence type="ECO:0000256" key="4">
    <source>
        <dbReference type="SAM" id="MobiDB-lite"/>
    </source>
</evidence>
<sequence length="483" mass="53346">MIAVFDQICAPRPDRGFAPLPVSTTAAGNMEALGMEEEEPWYDKQDLEQDLYLAAELGKTLLEKNREMEDSLQELYLTNEEQVQEIEYLSKQLEMLREMNEQHAKVYEQLDVSAHKLELTNQKLVQESKESQQKIDRLTGTMEALQNQVDSLTARVEELRSLEQLRARAEGRAIHRTVHSIPCFQELCGVGRCEDGAVRNLEAEQHSLEEENEGLRDVVAALQAAMCAERDRREGAERECAHMLQQSAHLEERLLVADGYRQHVLELEAELRELQQLGGVRGADRANGVSDTPTVLALSEGHAREEGAEPKGKGGGTGLVGPDSASVHKSCSDTALNAIAGRDAPGRKSAGYGPRANGMPGQGMSILREVDEQYHALLERYEELLGKCRRREDSLHHAGVQTSRPVSRDSSTRDCTSLVPPPSAVATPASGAAEGVDAQAETEEGGRAGHHTPEYKALFKEIFSHIQKSKVDRKSCKARKSNK</sequence>
<feature type="compositionally biased region" description="Basic and acidic residues" evidence="4">
    <location>
        <begin position="301"/>
        <end position="312"/>
    </location>
</feature>
<reference evidence="5 6" key="1">
    <citation type="submission" date="2019-04" db="EMBL/GenBank/DDBJ databases">
        <authorList>
            <consortium name="Wellcome Sanger Institute Data Sharing"/>
        </authorList>
    </citation>
    <scope>NUCLEOTIDE SEQUENCE [LARGE SCALE GENOMIC DNA]</scope>
</reference>
<evidence type="ECO:0000256" key="3">
    <source>
        <dbReference type="SAM" id="Coils"/>
    </source>
</evidence>
<dbReference type="AlphaFoldDB" id="A0A8C9QWA4"/>
<evidence type="ECO:0000256" key="2">
    <source>
        <dbReference type="ARBA" id="ARBA00023054"/>
    </source>
</evidence>
<feature type="coiled-coil region" evidence="3">
    <location>
        <begin position="65"/>
        <end position="162"/>
    </location>
</feature>
<dbReference type="GeneTree" id="ENSGT00390000018570"/>
<accession>A0A8C9QWA4</accession>
<dbReference type="InterPro" id="IPR026079">
    <property type="entry name" value="CDR2"/>
</dbReference>
<gene>
    <name evidence="5" type="primary">CDR2L</name>
    <name evidence="5" type="synonym">LOC108937183</name>
</gene>
<comment type="similarity">
    <text evidence="1">Belongs to the CDR2 family.</text>
</comment>
<evidence type="ECO:0000313" key="6">
    <source>
        <dbReference type="Proteomes" id="UP000694397"/>
    </source>
</evidence>
<dbReference type="OrthoDB" id="10059415at2759"/>
<keyword evidence="6" id="KW-1185">Reference proteome</keyword>
<keyword evidence="2 3" id="KW-0175">Coiled coil</keyword>
<dbReference type="PANTHER" id="PTHR19232">
    <property type="entry name" value="CENTROCORTIN FAMILY MEMBER"/>
    <property type="match status" value="1"/>
</dbReference>
<feature type="region of interest" description="Disordered" evidence="4">
    <location>
        <begin position="301"/>
        <end position="326"/>
    </location>
</feature>
<feature type="coiled-coil region" evidence="3">
    <location>
        <begin position="198"/>
        <end position="277"/>
    </location>
</feature>
<dbReference type="Ensembl" id="ENSSFOT00015005813.2">
    <property type="protein sequence ID" value="ENSSFOP00015005718.2"/>
    <property type="gene ID" value="ENSSFOG00015003743.2"/>
</dbReference>
<organism evidence="5 6">
    <name type="scientific">Scleropages formosus</name>
    <name type="common">Asian bonytongue</name>
    <name type="synonym">Osteoglossum formosum</name>
    <dbReference type="NCBI Taxonomy" id="113540"/>
    <lineage>
        <taxon>Eukaryota</taxon>
        <taxon>Metazoa</taxon>
        <taxon>Chordata</taxon>
        <taxon>Craniata</taxon>
        <taxon>Vertebrata</taxon>
        <taxon>Euteleostomi</taxon>
        <taxon>Actinopterygii</taxon>
        <taxon>Neopterygii</taxon>
        <taxon>Teleostei</taxon>
        <taxon>Osteoglossocephala</taxon>
        <taxon>Osteoglossomorpha</taxon>
        <taxon>Osteoglossiformes</taxon>
        <taxon>Osteoglossidae</taxon>
        <taxon>Scleropages</taxon>
    </lineage>
</organism>
<dbReference type="Proteomes" id="UP000694397">
    <property type="component" value="Chromosome 8"/>
</dbReference>
<evidence type="ECO:0000256" key="1">
    <source>
        <dbReference type="ARBA" id="ARBA00009019"/>
    </source>
</evidence>
<feature type="compositionally biased region" description="Basic and acidic residues" evidence="4">
    <location>
        <begin position="444"/>
        <end position="453"/>
    </location>
</feature>
<reference evidence="5" key="3">
    <citation type="submission" date="2025-09" db="UniProtKB">
        <authorList>
            <consortium name="Ensembl"/>
        </authorList>
    </citation>
    <scope>IDENTIFICATION</scope>
</reference>
<feature type="compositionally biased region" description="Low complexity" evidence="4">
    <location>
        <begin position="424"/>
        <end position="433"/>
    </location>
</feature>
<dbReference type="PANTHER" id="PTHR19232:SF10">
    <property type="entry name" value="CEREBELLAR DEGENERATION-RELATED PROTEIN 2-LIKE"/>
    <property type="match status" value="1"/>
</dbReference>
<protein>
    <submittedName>
        <fullName evidence="5">Cerebellar degeneration-related protein 2-like</fullName>
    </submittedName>
</protein>
<feature type="region of interest" description="Disordered" evidence="4">
    <location>
        <begin position="394"/>
        <end position="453"/>
    </location>
</feature>
<name>A0A8C9QWA4_SCLFO</name>
<reference evidence="5" key="2">
    <citation type="submission" date="2025-08" db="UniProtKB">
        <authorList>
            <consortium name="Ensembl"/>
        </authorList>
    </citation>
    <scope>IDENTIFICATION</scope>
</reference>
<proteinExistence type="inferred from homology"/>
<feature type="region of interest" description="Disordered" evidence="4">
    <location>
        <begin position="338"/>
        <end position="357"/>
    </location>
</feature>